<organism evidence="2 3">
    <name type="scientific">Carpinus fangiana</name>
    <dbReference type="NCBI Taxonomy" id="176857"/>
    <lineage>
        <taxon>Eukaryota</taxon>
        <taxon>Viridiplantae</taxon>
        <taxon>Streptophyta</taxon>
        <taxon>Embryophyta</taxon>
        <taxon>Tracheophyta</taxon>
        <taxon>Spermatophyta</taxon>
        <taxon>Magnoliopsida</taxon>
        <taxon>eudicotyledons</taxon>
        <taxon>Gunneridae</taxon>
        <taxon>Pentapetalae</taxon>
        <taxon>rosids</taxon>
        <taxon>fabids</taxon>
        <taxon>Fagales</taxon>
        <taxon>Betulaceae</taxon>
        <taxon>Carpinus</taxon>
    </lineage>
</organism>
<proteinExistence type="predicted"/>
<dbReference type="EMBL" id="CM017323">
    <property type="protein sequence ID" value="KAE8022198.1"/>
    <property type="molecule type" value="Genomic_DNA"/>
</dbReference>
<sequence length="133" mass="15463">MSIQDSQNFLLHEQHDLQIAERERTTKSRERGRGRRAAELKPERERQPASWRESGGQRAGERAAAGERERERRLSSGRESGGRRAGERVTAKQLTKSLVAFCLRELEEKKGTVQWRRRRRLRDPDTTSLQPSE</sequence>
<feature type="compositionally biased region" description="Basic and acidic residues" evidence="1">
    <location>
        <begin position="12"/>
        <end position="47"/>
    </location>
</feature>
<dbReference type="Proteomes" id="UP000327013">
    <property type="component" value="Chromosome 3"/>
</dbReference>
<evidence type="ECO:0000256" key="1">
    <source>
        <dbReference type="SAM" id="MobiDB-lite"/>
    </source>
</evidence>
<feature type="region of interest" description="Disordered" evidence="1">
    <location>
        <begin position="113"/>
        <end position="133"/>
    </location>
</feature>
<dbReference type="AlphaFoldDB" id="A0A5N6QY80"/>
<gene>
    <name evidence="2" type="ORF">FH972_008022</name>
</gene>
<name>A0A5N6QY80_9ROSI</name>
<feature type="region of interest" description="Disordered" evidence="1">
    <location>
        <begin position="1"/>
        <end position="91"/>
    </location>
</feature>
<reference evidence="2 3" key="1">
    <citation type="submission" date="2019-06" db="EMBL/GenBank/DDBJ databases">
        <title>A chromosomal-level reference genome of Carpinus fangiana (Coryloideae, Betulaceae).</title>
        <authorList>
            <person name="Yang X."/>
            <person name="Wang Z."/>
            <person name="Zhang L."/>
            <person name="Hao G."/>
            <person name="Liu J."/>
            <person name="Yang Y."/>
        </authorList>
    </citation>
    <scope>NUCLEOTIDE SEQUENCE [LARGE SCALE GENOMIC DNA]</scope>
    <source>
        <strain evidence="2">Cfa_2016G</strain>
        <tissue evidence="2">Leaf</tissue>
    </source>
</reference>
<protein>
    <submittedName>
        <fullName evidence="2">Uncharacterized protein</fullName>
    </submittedName>
</protein>
<feature type="compositionally biased region" description="Basic and acidic residues" evidence="1">
    <location>
        <begin position="59"/>
        <end position="90"/>
    </location>
</feature>
<accession>A0A5N6QY80</accession>
<evidence type="ECO:0000313" key="2">
    <source>
        <dbReference type="EMBL" id="KAE8022198.1"/>
    </source>
</evidence>
<evidence type="ECO:0000313" key="3">
    <source>
        <dbReference type="Proteomes" id="UP000327013"/>
    </source>
</evidence>
<keyword evidence="3" id="KW-1185">Reference proteome</keyword>